<dbReference type="InterPro" id="IPR006171">
    <property type="entry name" value="TOPRIM_dom"/>
</dbReference>
<organism evidence="3 4">
    <name type="scientific">Sphingomonas spermidinifaciens</name>
    <dbReference type="NCBI Taxonomy" id="1141889"/>
    <lineage>
        <taxon>Bacteria</taxon>
        <taxon>Pseudomonadati</taxon>
        <taxon>Pseudomonadota</taxon>
        <taxon>Alphaproteobacteria</taxon>
        <taxon>Sphingomonadales</taxon>
        <taxon>Sphingomonadaceae</taxon>
        <taxon>Sphingomonas</taxon>
    </lineage>
</organism>
<dbReference type="Pfam" id="PF13362">
    <property type="entry name" value="Toprim_3"/>
    <property type="match status" value="1"/>
</dbReference>
<evidence type="ECO:0000313" key="3">
    <source>
        <dbReference type="EMBL" id="PCD02209.1"/>
    </source>
</evidence>
<dbReference type="Pfam" id="PF23639">
    <property type="entry name" value="DUF7146"/>
    <property type="match status" value="1"/>
</dbReference>
<dbReference type="AlphaFoldDB" id="A0A2A4B348"/>
<comment type="caution">
    <text evidence="3">The sequence shown here is derived from an EMBL/GenBank/DDBJ whole genome shotgun (WGS) entry which is preliminary data.</text>
</comment>
<feature type="domain" description="Toprim" evidence="1">
    <location>
        <begin position="231"/>
        <end position="319"/>
    </location>
</feature>
<proteinExistence type="predicted"/>
<name>A0A2A4B348_9SPHN</name>
<evidence type="ECO:0000259" key="2">
    <source>
        <dbReference type="Pfam" id="PF23639"/>
    </source>
</evidence>
<reference evidence="3 4" key="1">
    <citation type="submission" date="2017-09" db="EMBL/GenBank/DDBJ databases">
        <title>Sphingomonas spermidinifaciens 9NM-10, whole genome shotgun sequence.</title>
        <authorList>
            <person name="Feng G."/>
            <person name="Zhu H."/>
        </authorList>
    </citation>
    <scope>NUCLEOTIDE SEQUENCE [LARGE SCALE GENOMIC DNA]</scope>
    <source>
        <strain evidence="3 4">9NM-10</strain>
    </source>
</reference>
<evidence type="ECO:0000259" key="1">
    <source>
        <dbReference type="Pfam" id="PF13362"/>
    </source>
</evidence>
<dbReference type="InterPro" id="IPR055570">
    <property type="entry name" value="DUF7146"/>
</dbReference>
<dbReference type="OrthoDB" id="9811157at2"/>
<gene>
    <name evidence="3" type="ORF">COC42_12170</name>
</gene>
<protein>
    <submittedName>
        <fullName evidence="3">DNA primase</fullName>
    </submittedName>
</protein>
<dbReference type="RefSeq" id="WP_096343587.1">
    <property type="nucleotide sequence ID" value="NZ_NWMW01000002.1"/>
</dbReference>
<accession>A0A2A4B348</accession>
<sequence>MAHVSDLSRQLARNAEAVCRYYLPAGHRDGRYWIAGDVHGAKGRSLYVRLKGPDHGKGAAGKWTDAATGEHGDLLDLIRAHCSHLALADTLAEARYFLSLPQPTTFEDSESVPQGSPKAALRLFAASGLIGATIAERYLRTRCISGIRAERWLRFHPRCWHRRSTDDPPDTPSAMPALIAAVTDEHGTVTGVQRTWLDPRDCTKARLVRPRRAMGNLLGNGVRFGAAGPVMVFGEGVETMLSLRMVLPRMSMIAGLSANHLAALSFPSVLRRLYVAREADTAGTMAFAALSERAGAGGVELLPLISRLDDLNSDLCTDGVETLARHLRPQLAPEDAASLP</sequence>
<feature type="domain" description="DUF7146" evidence="2">
    <location>
        <begin position="115"/>
        <end position="224"/>
    </location>
</feature>
<keyword evidence="4" id="KW-1185">Reference proteome</keyword>
<evidence type="ECO:0000313" key="4">
    <source>
        <dbReference type="Proteomes" id="UP000218366"/>
    </source>
</evidence>
<dbReference type="EMBL" id="NWMW01000002">
    <property type="protein sequence ID" value="PCD02209.1"/>
    <property type="molecule type" value="Genomic_DNA"/>
</dbReference>
<dbReference type="Proteomes" id="UP000218366">
    <property type="component" value="Unassembled WGS sequence"/>
</dbReference>